<dbReference type="PANTHER" id="PTHR24221">
    <property type="entry name" value="ATP-BINDING CASSETTE SUB-FAMILY B"/>
    <property type="match status" value="1"/>
</dbReference>
<proteinExistence type="predicted"/>
<keyword evidence="3" id="KW-0547">Nucleotide-binding</keyword>
<evidence type="ECO:0000256" key="2">
    <source>
        <dbReference type="ARBA" id="ARBA00022692"/>
    </source>
</evidence>
<dbReference type="EMBL" id="DRMJ01000418">
    <property type="protein sequence ID" value="HHL43539.1"/>
    <property type="molecule type" value="Genomic_DNA"/>
</dbReference>
<keyword evidence="4" id="KW-0067">ATP-binding</keyword>
<dbReference type="GO" id="GO:0140359">
    <property type="term" value="F:ABC-type transporter activity"/>
    <property type="evidence" value="ECO:0007669"/>
    <property type="project" value="InterPro"/>
</dbReference>
<dbReference type="InterPro" id="IPR011527">
    <property type="entry name" value="ABC1_TM_dom"/>
</dbReference>
<dbReference type="Proteomes" id="UP000885830">
    <property type="component" value="Unassembled WGS sequence"/>
</dbReference>
<dbReference type="GO" id="GO:0005524">
    <property type="term" value="F:ATP binding"/>
    <property type="evidence" value="ECO:0007669"/>
    <property type="project" value="UniProtKB-KW"/>
</dbReference>
<dbReference type="GO" id="GO:0034040">
    <property type="term" value="F:ATPase-coupled lipid transmembrane transporter activity"/>
    <property type="evidence" value="ECO:0007669"/>
    <property type="project" value="TreeGrafter"/>
</dbReference>
<accession>A0A7C5QSK3</accession>
<dbReference type="SMART" id="SM00382">
    <property type="entry name" value="AAA"/>
    <property type="match status" value="1"/>
</dbReference>
<dbReference type="PROSITE" id="PS00211">
    <property type="entry name" value="ABC_TRANSPORTER_1"/>
    <property type="match status" value="1"/>
</dbReference>
<dbReference type="SUPFAM" id="SSF90123">
    <property type="entry name" value="ABC transporter transmembrane region"/>
    <property type="match status" value="1"/>
</dbReference>
<keyword evidence="6 7" id="KW-0472">Membrane</keyword>
<feature type="transmembrane region" description="Helical" evidence="7">
    <location>
        <begin position="100"/>
        <end position="124"/>
    </location>
</feature>
<dbReference type="InterPro" id="IPR039421">
    <property type="entry name" value="Type_1_exporter"/>
</dbReference>
<protein>
    <submittedName>
        <fullName evidence="10">Peptidase domain-containing ABC transporter</fullName>
    </submittedName>
</protein>
<comment type="subcellular location">
    <subcellularLocation>
        <location evidence="1">Cell membrane</location>
        <topology evidence="1">Multi-pass membrane protein</topology>
    </subcellularLocation>
</comment>
<dbReference type="PROSITE" id="PS50893">
    <property type="entry name" value="ABC_TRANSPORTER_2"/>
    <property type="match status" value="1"/>
</dbReference>
<keyword evidence="5 7" id="KW-1133">Transmembrane helix</keyword>
<dbReference type="Pfam" id="PF00664">
    <property type="entry name" value="ABC_membrane"/>
    <property type="match status" value="1"/>
</dbReference>
<dbReference type="GO" id="GO:0005886">
    <property type="term" value="C:plasma membrane"/>
    <property type="evidence" value="ECO:0007669"/>
    <property type="project" value="UniProtKB-SubCell"/>
</dbReference>
<evidence type="ECO:0000256" key="1">
    <source>
        <dbReference type="ARBA" id="ARBA00004651"/>
    </source>
</evidence>
<feature type="domain" description="ABC transporter" evidence="8">
    <location>
        <begin position="278"/>
        <end position="511"/>
    </location>
</feature>
<dbReference type="InterPro" id="IPR027417">
    <property type="entry name" value="P-loop_NTPase"/>
</dbReference>
<dbReference type="Gene3D" id="3.40.50.300">
    <property type="entry name" value="P-loop containing nucleotide triphosphate hydrolases"/>
    <property type="match status" value="1"/>
</dbReference>
<evidence type="ECO:0000256" key="5">
    <source>
        <dbReference type="ARBA" id="ARBA00022989"/>
    </source>
</evidence>
<sequence>VIILGFALLLFVQTAIGVLRSYVGMYFGTMLNFQMRSNMLRHIIRLPAEFFEKRHVGDVLSRMGSLKPVQDLFTSAFISILLDGVMAVITFGVMWLYSPMLAGCVVGIIFLSFLVRLVTFPYVLRMNEEQIQKSADLQTILLETIRGARAIKIFGREQERHGLWQNAYADNMNIGLRLQRFGIASSTANGIVFGLLELGMFYLGGMLVINGDLTLGMFFAFQSYRGQFSGRIGSLIGLYFSFRTVGLHLERLADIIHADPEIGIDAPLLVGKKLTGKIEVKDLKFRYGDNEPWVLDGVSLSVNPKDKIGLIGPSGGGKTTLLKLLIGLHTPNEGDILYDGRSLTATGVRAIRHEIGVVMQDDQLLSGSLYDNISFYDPEMDAGRVEMCAKAAYVYKDIMDMPMGFQSLIGDMGSVLSGGQKQRVLLARALYHNPKILFLDEGTANLDPQTERNVINMLAKLPVTQITVAHRTAAIKNCDRIFHVENGTVQEIDLAANTISKGAVKQNNRLTIDAVWKGGKFLAG</sequence>
<dbReference type="InterPro" id="IPR003439">
    <property type="entry name" value="ABC_transporter-like_ATP-bd"/>
</dbReference>
<feature type="non-terminal residue" evidence="10">
    <location>
        <position position="1"/>
    </location>
</feature>
<evidence type="ECO:0000256" key="7">
    <source>
        <dbReference type="SAM" id="Phobius"/>
    </source>
</evidence>
<feature type="transmembrane region" description="Helical" evidence="7">
    <location>
        <begin position="72"/>
        <end position="94"/>
    </location>
</feature>
<feature type="transmembrane region" description="Helical" evidence="7">
    <location>
        <begin position="6"/>
        <end position="31"/>
    </location>
</feature>
<dbReference type="InterPro" id="IPR017871">
    <property type="entry name" value="ABC_transporter-like_CS"/>
</dbReference>
<dbReference type="InterPro" id="IPR003593">
    <property type="entry name" value="AAA+_ATPase"/>
</dbReference>
<dbReference type="AlphaFoldDB" id="A0A7C5QSK3"/>
<reference evidence="10" key="1">
    <citation type="journal article" date="2020" name="mSystems">
        <title>Genome- and Community-Level Interaction Insights into Carbon Utilization and Element Cycling Functions of Hydrothermarchaeota in Hydrothermal Sediment.</title>
        <authorList>
            <person name="Zhou Z."/>
            <person name="Liu Y."/>
            <person name="Xu W."/>
            <person name="Pan J."/>
            <person name="Luo Z.H."/>
            <person name="Li M."/>
        </authorList>
    </citation>
    <scope>NUCLEOTIDE SEQUENCE [LARGE SCALE GENOMIC DNA]</scope>
    <source>
        <strain evidence="10">HyVt-485</strain>
    </source>
</reference>
<dbReference type="GO" id="GO:0016887">
    <property type="term" value="F:ATP hydrolysis activity"/>
    <property type="evidence" value="ECO:0007669"/>
    <property type="project" value="InterPro"/>
</dbReference>
<dbReference type="SUPFAM" id="SSF52540">
    <property type="entry name" value="P-loop containing nucleoside triphosphate hydrolases"/>
    <property type="match status" value="1"/>
</dbReference>
<dbReference type="PANTHER" id="PTHR24221:SF606">
    <property type="entry name" value="COLICIN V SECRETION-PROCESSING ATP-BINDING PROTEIN"/>
    <property type="match status" value="1"/>
</dbReference>
<evidence type="ECO:0000259" key="8">
    <source>
        <dbReference type="PROSITE" id="PS50893"/>
    </source>
</evidence>
<evidence type="ECO:0000313" key="10">
    <source>
        <dbReference type="EMBL" id="HHL43539.1"/>
    </source>
</evidence>
<gene>
    <name evidence="10" type="ORF">ENJ42_07975</name>
</gene>
<feature type="domain" description="ABC transmembrane type-1" evidence="9">
    <location>
        <begin position="1"/>
        <end position="244"/>
    </location>
</feature>
<evidence type="ECO:0000259" key="9">
    <source>
        <dbReference type="PROSITE" id="PS50929"/>
    </source>
</evidence>
<dbReference type="Gene3D" id="1.20.1560.10">
    <property type="entry name" value="ABC transporter type 1, transmembrane domain"/>
    <property type="match status" value="1"/>
</dbReference>
<evidence type="ECO:0000256" key="6">
    <source>
        <dbReference type="ARBA" id="ARBA00023136"/>
    </source>
</evidence>
<evidence type="ECO:0000256" key="4">
    <source>
        <dbReference type="ARBA" id="ARBA00022840"/>
    </source>
</evidence>
<name>A0A7C5QSK3_9PROT</name>
<dbReference type="PROSITE" id="PS50929">
    <property type="entry name" value="ABC_TM1F"/>
    <property type="match status" value="1"/>
</dbReference>
<comment type="caution">
    <text evidence="10">The sequence shown here is derived from an EMBL/GenBank/DDBJ whole genome shotgun (WGS) entry which is preliminary data.</text>
</comment>
<dbReference type="CDD" id="cd18567">
    <property type="entry name" value="ABC_6TM_CvaB_RaxB_like"/>
    <property type="match status" value="1"/>
</dbReference>
<evidence type="ECO:0000256" key="3">
    <source>
        <dbReference type="ARBA" id="ARBA00022741"/>
    </source>
</evidence>
<keyword evidence="2 7" id="KW-0812">Transmembrane</keyword>
<organism evidence="10">
    <name type="scientific">Hellea balneolensis</name>
    <dbReference type="NCBI Taxonomy" id="287478"/>
    <lineage>
        <taxon>Bacteria</taxon>
        <taxon>Pseudomonadati</taxon>
        <taxon>Pseudomonadota</taxon>
        <taxon>Alphaproteobacteria</taxon>
        <taxon>Maricaulales</taxon>
        <taxon>Robiginitomaculaceae</taxon>
        <taxon>Hellea</taxon>
    </lineage>
</organism>
<dbReference type="InterPro" id="IPR036640">
    <property type="entry name" value="ABC1_TM_sf"/>
</dbReference>
<dbReference type="Pfam" id="PF00005">
    <property type="entry name" value="ABC_tran"/>
    <property type="match status" value="1"/>
</dbReference>